<protein>
    <submittedName>
        <fullName evidence="2">Uncharacterized protein</fullName>
    </submittedName>
</protein>
<sequence>MTKITFDGNTHTEASLKDLSGPALVSLYNDLMTELRGGSDDHVPQVRRFADKTTAVTRTWKLLQRFAETQAEKEEPVNVTDAEFIALQTCLNYDNRESQLSDNFSNGDHAAFKKALGWNDQAVAALIGSLESKGLVYSDNEGVNGNKFNTVWLTEKGVNVVFDQIDAGRKAEAPKAKAAAPAQPKAEKSPRARKGTNLLPPGGRTVPCREGSKQAILLDMLARPNGATMAELIEALSGGKKPWTEATVRSGFGWDMKQKGYGVRSQFDADGTERFFIVVPEGFSVLPHRPLKSASKVDARQQRLDV</sequence>
<dbReference type="RefSeq" id="YP_009793862.1">
    <property type="nucleotide sequence ID" value="NC_047876.1"/>
</dbReference>
<dbReference type="InterPro" id="IPR021880">
    <property type="entry name" value="DUF3489"/>
</dbReference>
<accession>A0A2D0W9P0</accession>
<proteinExistence type="predicted"/>
<reference evidence="2 3" key="1">
    <citation type="submission" date="2016-10" db="EMBL/GenBank/DDBJ databases">
        <title>Properties of three new Bordetella phage species from family Siphoviridae.</title>
        <authorList>
            <person name="Knezevic P."/>
            <person name="Petrovic Fabijan A."/>
            <person name="Doffkay Z."/>
            <person name="Rakhely G."/>
        </authorList>
    </citation>
    <scope>NUCLEOTIDE SEQUENCE [LARGE SCALE GENOMIC DNA]</scope>
</reference>
<feature type="region of interest" description="Disordered" evidence="1">
    <location>
        <begin position="172"/>
        <end position="206"/>
    </location>
</feature>
<dbReference type="Pfam" id="PF11994">
    <property type="entry name" value="DUF3489"/>
    <property type="match status" value="1"/>
</dbReference>
<dbReference type="KEGG" id="vg:54984111"/>
<dbReference type="EMBL" id="KY000221">
    <property type="protein sequence ID" value="APL99387.1"/>
    <property type="molecule type" value="Genomic_DNA"/>
</dbReference>
<evidence type="ECO:0000313" key="2">
    <source>
        <dbReference type="EMBL" id="APL99387.1"/>
    </source>
</evidence>
<evidence type="ECO:0000313" key="3">
    <source>
        <dbReference type="Proteomes" id="UP000241901"/>
    </source>
</evidence>
<keyword evidence="3" id="KW-1185">Reference proteome</keyword>
<organism evidence="2 3">
    <name type="scientific">Bordetella phage CN1</name>
    <dbReference type="NCBI Taxonomy" id="1916123"/>
    <lineage>
        <taxon>Viruses</taxon>
        <taxon>Duplodnaviria</taxon>
        <taxon>Heunggongvirae</taxon>
        <taxon>Uroviricota</taxon>
        <taxon>Caudoviricetes</taxon>
        <taxon>Mesyanzhinovviridae</taxon>
        <taxon>Rabinowitzvirinae</taxon>
        <taxon>Vojvodinavirus</taxon>
        <taxon>Vojvodinavirus CN1</taxon>
        <taxon>Bordetella virus CN1</taxon>
    </lineage>
</organism>
<dbReference type="Proteomes" id="UP000241901">
    <property type="component" value="Segment"/>
</dbReference>
<name>A0A2D0W9P0_9CAUD</name>
<evidence type="ECO:0000256" key="1">
    <source>
        <dbReference type="SAM" id="MobiDB-lite"/>
    </source>
</evidence>
<dbReference type="GeneID" id="54984111"/>